<dbReference type="EMBL" id="AJWJ01000042">
    <property type="protein sequence ID" value="KAF2077001.1"/>
    <property type="molecule type" value="Genomic_DNA"/>
</dbReference>
<feature type="chain" id="PRO_5035300334" evidence="1">
    <location>
        <begin position="20"/>
        <end position="313"/>
    </location>
</feature>
<proteinExistence type="predicted"/>
<dbReference type="SUPFAM" id="SSF82171">
    <property type="entry name" value="DPP6 N-terminal domain-like"/>
    <property type="match status" value="1"/>
</dbReference>
<protein>
    <submittedName>
        <fullName evidence="2">Uncharacterized protein</fullName>
    </submittedName>
</protein>
<name>A0A8J4PZQ5_9MYCE</name>
<organism evidence="2 3">
    <name type="scientific">Polysphondylium violaceum</name>
    <dbReference type="NCBI Taxonomy" id="133409"/>
    <lineage>
        <taxon>Eukaryota</taxon>
        <taxon>Amoebozoa</taxon>
        <taxon>Evosea</taxon>
        <taxon>Eumycetozoa</taxon>
        <taxon>Dictyostelia</taxon>
        <taxon>Dictyosteliales</taxon>
        <taxon>Dictyosteliaceae</taxon>
        <taxon>Polysphondylium</taxon>
    </lineage>
</organism>
<keyword evidence="3" id="KW-1185">Reference proteome</keyword>
<feature type="signal peptide" evidence="1">
    <location>
        <begin position="1"/>
        <end position="19"/>
    </location>
</feature>
<keyword evidence="1" id="KW-0732">Signal</keyword>
<accession>A0A8J4PZQ5</accession>
<evidence type="ECO:0000313" key="2">
    <source>
        <dbReference type="EMBL" id="KAF2077001.1"/>
    </source>
</evidence>
<reference evidence="2" key="1">
    <citation type="submission" date="2020-01" db="EMBL/GenBank/DDBJ databases">
        <title>Development of genomics and gene disruption for Polysphondylium violaceum indicates a role for the polyketide synthase stlB in stalk morphogenesis.</title>
        <authorList>
            <person name="Narita B."/>
            <person name="Kawabe Y."/>
            <person name="Kin K."/>
            <person name="Saito T."/>
            <person name="Gibbs R."/>
            <person name="Kuspa A."/>
            <person name="Muzny D."/>
            <person name="Queller D."/>
            <person name="Richards S."/>
            <person name="Strassman J."/>
            <person name="Sucgang R."/>
            <person name="Worley K."/>
            <person name="Schaap P."/>
        </authorList>
    </citation>
    <scope>NUCLEOTIDE SEQUENCE</scope>
    <source>
        <strain evidence="2">QSvi11</strain>
    </source>
</reference>
<comment type="caution">
    <text evidence="2">The sequence shown here is derived from an EMBL/GenBank/DDBJ whole genome shotgun (WGS) entry which is preliminary data.</text>
</comment>
<dbReference type="AlphaFoldDB" id="A0A8J4PZQ5"/>
<evidence type="ECO:0000256" key="1">
    <source>
        <dbReference type="SAM" id="SignalP"/>
    </source>
</evidence>
<sequence>MNTFTTLLILSTVLSCVYGQTVYTLNRNAVASMQWNTNTFQQFNLPEQLFEVHQISGANNGAVYSLISNYSNYFSLVAIDSNSGNIKQVEGMYSTSEFPTAQFTNVFYDSNLNSAALLFEGNDESSDSQSVDGPTDLALLVYRFQENQIQSTWLGPLNGIVMGSYDQSNQLYYIANVYQTGSYKVSVYNTTTGSSVRSTTIYAPKISPNSLYYVLAANGNLFSFVNIGIKVEIYYLNIENSSQELVGIISTGFWQAIDAFSAFFDPATSSVYFSVYSDSQSSIFQLSFSAMSINTVYAQTAVQLKGDLVYVQQ</sequence>
<dbReference type="Proteomes" id="UP000695562">
    <property type="component" value="Unassembled WGS sequence"/>
</dbReference>
<gene>
    <name evidence="2" type="ORF">CYY_001710</name>
</gene>
<evidence type="ECO:0000313" key="3">
    <source>
        <dbReference type="Proteomes" id="UP000695562"/>
    </source>
</evidence>